<evidence type="ECO:0000256" key="5">
    <source>
        <dbReference type="ARBA" id="ARBA00023136"/>
    </source>
</evidence>
<reference evidence="8 9" key="1">
    <citation type="journal article" date="2015" name="Emerg. Microbes Infect.">
        <title>Characterization of 17 strains belonging to the Mycobacterium simiae complex and description of Mycobacterium paraense sp. nov.</title>
        <authorList>
            <person name="Fusco da Costa A.R."/>
            <person name="Fedrizzi T."/>
            <person name="Lopes M.L."/>
            <person name="Pecorari M."/>
            <person name="Oliveira da Costa W.L."/>
            <person name="Giacobazzi E."/>
            <person name="da Costa Bahia J.R."/>
            <person name="De Sanctis V."/>
            <person name="Batista Lima K.V."/>
            <person name="Bertorelli R."/>
            <person name="Grottola A."/>
            <person name="Fabio A."/>
            <person name="Mariottini A."/>
            <person name="Ferretti P."/>
            <person name="Di Leva F."/>
            <person name="Fregni Serpini G."/>
            <person name="Tagliazucchi S."/>
            <person name="Rumpianesi F."/>
            <person name="Jousson O."/>
            <person name="Segata N."/>
            <person name="Tortoli E."/>
        </authorList>
    </citation>
    <scope>NUCLEOTIDE SEQUENCE [LARGE SCALE GENOMIC DNA]</scope>
    <source>
        <strain evidence="8 9">FI-07156</strain>
    </source>
</reference>
<feature type="transmembrane region" description="Helical" evidence="6">
    <location>
        <begin position="52"/>
        <end position="75"/>
    </location>
</feature>
<dbReference type="Pfam" id="PF00528">
    <property type="entry name" value="BPD_transp_1"/>
    <property type="match status" value="1"/>
</dbReference>
<dbReference type="PANTHER" id="PTHR30177">
    <property type="entry name" value="GLYCINE BETAINE/L-PROLINE TRANSPORT SYSTEM PERMEASE PROTEIN PROW"/>
    <property type="match status" value="1"/>
</dbReference>
<feature type="transmembrane region" description="Helical" evidence="6">
    <location>
        <begin position="179"/>
        <end position="205"/>
    </location>
</feature>
<protein>
    <submittedName>
        <fullName evidence="8">ABC transporter permease</fullName>
    </submittedName>
</protein>
<comment type="subcellular location">
    <subcellularLocation>
        <location evidence="6">Cell membrane</location>
        <topology evidence="6">Multi-pass membrane protein</topology>
    </subcellularLocation>
    <subcellularLocation>
        <location evidence="1">Membrane</location>
        <topology evidence="1">Multi-pass membrane protein</topology>
    </subcellularLocation>
</comment>
<dbReference type="InterPro" id="IPR035906">
    <property type="entry name" value="MetI-like_sf"/>
</dbReference>
<feature type="domain" description="ABC transmembrane type-1" evidence="7">
    <location>
        <begin position="15"/>
        <end position="197"/>
    </location>
</feature>
<accession>A0ABX3VNM0</accession>
<dbReference type="EMBL" id="LQPK01000011">
    <property type="protein sequence ID" value="ORW31631.1"/>
    <property type="molecule type" value="Genomic_DNA"/>
</dbReference>
<keyword evidence="3 6" id="KW-0812">Transmembrane</keyword>
<comment type="caution">
    <text evidence="8">The sequence shown here is derived from an EMBL/GenBank/DDBJ whole genome shotgun (WGS) entry which is preliminary data.</text>
</comment>
<dbReference type="InterPro" id="IPR000515">
    <property type="entry name" value="MetI-like"/>
</dbReference>
<feature type="transmembrane region" description="Helical" evidence="6">
    <location>
        <begin position="20"/>
        <end position="40"/>
    </location>
</feature>
<dbReference type="Gene3D" id="1.10.3720.10">
    <property type="entry name" value="MetI-like"/>
    <property type="match status" value="1"/>
</dbReference>
<gene>
    <name evidence="8" type="ORF">AWB91_15235</name>
</gene>
<dbReference type="InterPro" id="IPR051204">
    <property type="entry name" value="ABC_transp_perm/SBD"/>
</dbReference>
<evidence type="ECO:0000256" key="4">
    <source>
        <dbReference type="ARBA" id="ARBA00022989"/>
    </source>
</evidence>
<name>A0ABX3VNM0_9MYCO</name>
<comment type="similarity">
    <text evidence="6">Belongs to the binding-protein-dependent transport system permease family.</text>
</comment>
<dbReference type="RefSeq" id="WP_085095110.1">
    <property type="nucleotide sequence ID" value="NZ_LQPK01000011.1"/>
</dbReference>
<evidence type="ECO:0000256" key="2">
    <source>
        <dbReference type="ARBA" id="ARBA00022448"/>
    </source>
</evidence>
<dbReference type="SUPFAM" id="SSF161098">
    <property type="entry name" value="MetI-like"/>
    <property type="match status" value="1"/>
</dbReference>
<keyword evidence="5 6" id="KW-0472">Membrane</keyword>
<keyword evidence="9" id="KW-1185">Reference proteome</keyword>
<evidence type="ECO:0000313" key="8">
    <source>
        <dbReference type="EMBL" id="ORW31631.1"/>
    </source>
</evidence>
<dbReference type="PANTHER" id="PTHR30177:SF4">
    <property type="entry name" value="OSMOPROTECTANT IMPORT PERMEASE PROTEIN OSMW"/>
    <property type="match status" value="1"/>
</dbReference>
<keyword evidence="4 6" id="KW-1133">Transmembrane helix</keyword>
<evidence type="ECO:0000259" key="7">
    <source>
        <dbReference type="PROSITE" id="PS50928"/>
    </source>
</evidence>
<keyword evidence="2 6" id="KW-0813">Transport</keyword>
<dbReference type="CDD" id="cd06261">
    <property type="entry name" value="TM_PBP2"/>
    <property type="match status" value="1"/>
</dbReference>
<evidence type="ECO:0000313" key="9">
    <source>
        <dbReference type="Proteomes" id="UP000193801"/>
    </source>
</evidence>
<dbReference type="Proteomes" id="UP000193801">
    <property type="component" value="Unassembled WGS sequence"/>
</dbReference>
<proteinExistence type="inferred from homology"/>
<sequence>MHYLLTHLDDAWALTVVHLRLSLVPVLIGLAIAVPLGVAVQRVPIARRLTTATAAVVFTVPSLALFVVLPMIIGTRILDEANVMVALTAYTAALLVRAVLEALDAVPAQVRDAAAAVGYPTLRRMLKVELPLSIPVLVAGLRVVVVTNIAMVSVGSVIGIGGLGTWFTEGYQTNKSDQIVAGIVALFVLATVIDALIVVAGRLATPWERAGRIPRRRRVVAPVVGGAR</sequence>
<evidence type="ECO:0000256" key="6">
    <source>
        <dbReference type="RuleBase" id="RU363032"/>
    </source>
</evidence>
<feature type="transmembrane region" description="Helical" evidence="6">
    <location>
        <begin position="134"/>
        <end position="167"/>
    </location>
</feature>
<organism evidence="8 9">
    <name type="scientific">Mycobacterium paraense</name>
    <dbReference type="NCBI Taxonomy" id="767916"/>
    <lineage>
        <taxon>Bacteria</taxon>
        <taxon>Bacillati</taxon>
        <taxon>Actinomycetota</taxon>
        <taxon>Actinomycetes</taxon>
        <taxon>Mycobacteriales</taxon>
        <taxon>Mycobacteriaceae</taxon>
        <taxon>Mycobacterium</taxon>
        <taxon>Mycobacterium simiae complex</taxon>
    </lineage>
</organism>
<evidence type="ECO:0000256" key="3">
    <source>
        <dbReference type="ARBA" id="ARBA00022692"/>
    </source>
</evidence>
<evidence type="ECO:0000256" key="1">
    <source>
        <dbReference type="ARBA" id="ARBA00004141"/>
    </source>
</evidence>
<dbReference type="PROSITE" id="PS50928">
    <property type="entry name" value="ABC_TM1"/>
    <property type="match status" value="1"/>
</dbReference>